<feature type="compositionally biased region" description="Polar residues" evidence="1">
    <location>
        <begin position="10"/>
        <end position="20"/>
    </location>
</feature>
<dbReference type="EMBL" id="ANFO01001156">
    <property type="protein sequence ID" value="KGQ03799.1"/>
    <property type="molecule type" value="Genomic_DNA"/>
</dbReference>
<dbReference type="GO" id="GO:0035861">
    <property type="term" value="C:site of double-strand break"/>
    <property type="evidence" value="ECO:0007669"/>
    <property type="project" value="TreeGrafter"/>
</dbReference>
<comment type="caution">
    <text evidence="3">The sequence shown here is derived from an EMBL/GenBank/DDBJ whole genome shotgun (WGS) entry which is preliminary data.</text>
</comment>
<feature type="compositionally biased region" description="Basic and acidic residues" evidence="1">
    <location>
        <begin position="321"/>
        <end position="332"/>
    </location>
</feature>
<dbReference type="GO" id="GO:0006302">
    <property type="term" value="P:double-strand break repair"/>
    <property type="evidence" value="ECO:0007669"/>
    <property type="project" value="TreeGrafter"/>
</dbReference>
<evidence type="ECO:0000259" key="2">
    <source>
        <dbReference type="Pfam" id="PF10382"/>
    </source>
</evidence>
<dbReference type="OrthoDB" id="6513042at2759"/>
<dbReference type="InterPro" id="IPR052800">
    <property type="entry name" value="DNA_Repair_Helicase_ZGRF1"/>
</dbReference>
<dbReference type="HOGENOM" id="CLU_006584_0_0_1"/>
<feature type="compositionally biased region" description="Polar residues" evidence="1">
    <location>
        <begin position="248"/>
        <end position="258"/>
    </location>
</feature>
<feature type="compositionally biased region" description="Acidic residues" evidence="1">
    <location>
        <begin position="335"/>
        <end position="344"/>
    </location>
</feature>
<feature type="compositionally biased region" description="Basic residues" evidence="1">
    <location>
        <begin position="598"/>
        <end position="608"/>
    </location>
</feature>
<name>A0A0A2VSN4_BEABA</name>
<gene>
    <name evidence="3" type="ORF">BBAD15_g10990</name>
</gene>
<feature type="region of interest" description="Disordered" evidence="1">
    <location>
        <begin position="117"/>
        <end position="218"/>
    </location>
</feature>
<protein>
    <recommendedName>
        <fullName evidence="2">5'-3' DNA helicase ZGRF1-like N-terminal domain-containing protein</fullName>
    </recommendedName>
</protein>
<feature type="region of interest" description="Disordered" evidence="1">
    <location>
        <begin position="905"/>
        <end position="936"/>
    </location>
</feature>
<dbReference type="eggNOG" id="ENOG502SEDR">
    <property type="taxonomic scope" value="Eukaryota"/>
</dbReference>
<organism evidence="3 4">
    <name type="scientific">Beauveria bassiana D1-5</name>
    <dbReference type="NCBI Taxonomy" id="1245745"/>
    <lineage>
        <taxon>Eukaryota</taxon>
        <taxon>Fungi</taxon>
        <taxon>Dikarya</taxon>
        <taxon>Ascomycota</taxon>
        <taxon>Pezizomycotina</taxon>
        <taxon>Sordariomycetes</taxon>
        <taxon>Hypocreomycetidae</taxon>
        <taxon>Hypocreales</taxon>
        <taxon>Cordycipitaceae</taxon>
        <taxon>Beauveria</taxon>
    </lineage>
</organism>
<feature type="compositionally biased region" description="Basic residues" evidence="1">
    <location>
        <begin position="575"/>
        <end position="584"/>
    </location>
</feature>
<dbReference type="STRING" id="1245745.A0A0A2VSN4"/>
<feature type="compositionally biased region" description="Basic and acidic residues" evidence="1">
    <location>
        <begin position="345"/>
        <end position="359"/>
    </location>
</feature>
<feature type="domain" description="5'-3' DNA helicase ZGRF1-like N-terminal" evidence="2">
    <location>
        <begin position="25"/>
        <end position="106"/>
    </location>
</feature>
<dbReference type="PANTHER" id="PTHR28535">
    <property type="entry name" value="ZINC FINGER GRF-TYPE CONTAINING 1"/>
    <property type="match status" value="1"/>
</dbReference>
<dbReference type="InterPro" id="IPR018838">
    <property type="entry name" value="ZGRF1-like_N"/>
</dbReference>
<dbReference type="AlphaFoldDB" id="A0A0A2VSN4"/>
<sequence length="1027" mass="111571">MSYAVAKPQASPSAANDGPPSTATVYDFICLFTHDLRRKQKRWQDGKLKYHSFNKKVVVYDDRGHFVGDSHWDQEGDLAPGDELSLDRGMALVQVEDCTGEKQQDLTELLDKRAREVEKRRQIAATKTRPAPRSSAAAAGGAQPQPQRPHLPLSSLVQSPGPIGRAAISAHSPFEARQQKLHQNQRPTADAQPTVAERPPLAKKRRTSPSPPSKAGFARNLFGTTLNLSSCPGPELMAAKARALRQRMLSQAAASSTPQEEREEEQEEQEEVAEEQSLVPSSPIFVQIDAENTPSRPAKKLRSTLQPITRHPIASARSVFREAEEAGNRDAEVLICDEEPDQEEDAPKRQRTDIRKPERQAATIRPATQDTASEDETITLEDSFTGRTKKKELLQLQQPRQTKDRPHELQKKKSLAIGRPPFPDAVLDEADVVEEAPRQNKMQEAPHHKKKTRQKVPEESPVIARPEPKSKEPRTTLRLRSRQKRGLLMIREPSVPVPEPPASRDGDVDDRNANTPSPEPPASVPQRIRSASPEEVTIPSSAPPVGDPPEAAPAERDPTPAPLESSSEDELPQTSKRRAKKRKTYSPPPEPAVSEKAPKKRLQRRKATKSTIYENEMSEAEEEPRPRRRLVAKRREEPDTEPEEDEEEESQPPKRRAAKRRKEADFEEQDGEAADDKEIPKVQGPRIAKLPRKGIRSREIIGYFPQGIETLIPNAFASASFRVGGPPAPVVSSEVPTTAAKAEAAPKSANVSPYSPAPAEFLLVEEKPTVTSPAVTEVSPAALTEETATAAVSPPEPAQSEAIAVVATPPKTIQIEPVSRPRVTVEALVAVVPSDSSSEVVVPTTTEANPTKLELFSAPEIALTEIPKESETNAPDVASSSESEKKLDVVLEAAATVPVLPVAESMSSGSEANHGGKPRIANPASRGKKAARREDAAGLAPQVIVPFEPVVQPVARMISTRAGGAGMRARIAAVGPMALGPVAPTAAGVPGVAKKAASMPGFTSASGGTWSRHAHDLLGMNRPERRR</sequence>
<feature type="compositionally biased region" description="Pro residues" evidence="1">
    <location>
        <begin position="541"/>
        <end position="551"/>
    </location>
</feature>
<feature type="region of interest" description="Disordered" evidence="1">
    <location>
        <begin position="248"/>
        <end position="309"/>
    </location>
</feature>
<evidence type="ECO:0000313" key="3">
    <source>
        <dbReference type="EMBL" id="KGQ03799.1"/>
    </source>
</evidence>
<feature type="compositionally biased region" description="Basic and acidic residues" evidence="1">
    <location>
        <begin position="502"/>
        <end position="512"/>
    </location>
</feature>
<feature type="compositionally biased region" description="Basic and acidic residues" evidence="1">
    <location>
        <begin position="401"/>
        <end position="411"/>
    </location>
</feature>
<feature type="compositionally biased region" description="Acidic residues" evidence="1">
    <location>
        <begin position="261"/>
        <end position="274"/>
    </location>
</feature>
<dbReference type="GO" id="GO:0005634">
    <property type="term" value="C:nucleus"/>
    <property type="evidence" value="ECO:0007669"/>
    <property type="project" value="TreeGrafter"/>
</dbReference>
<dbReference type="PANTHER" id="PTHR28535:SF1">
    <property type="entry name" value="PROTEIN ZGRF1"/>
    <property type="match status" value="1"/>
</dbReference>
<feature type="region of interest" description="Disordered" evidence="1">
    <location>
        <begin position="1"/>
        <end position="20"/>
    </location>
</feature>
<feature type="compositionally biased region" description="Low complexity" evidence="1">
    <location>
        <begin position="129"/>
        <end position="145"/>
    </location>
</feature>
<proteinExistence type="predicted"/>
<reference evidence="3 4" key="1">
    <citation type="submission" date="2012-10" db="EMBL/GenBank/DDBJ databases">
        <title>Genome sequencing and analysis of entomopathogenic fungi Beauveria bassiana D1-5.</title>
        <authorList>
            <person name="Li Q."/>
            <person name="Wang L."/>
            <person name="Zhang Z."/>
            <person name="Wang Q."/>
            <person name="Ren J."/>
            <person name="Wang M."/>
            <person name="Xu W."/>
            <person name="Wang J."/>
            <person name="Lu Y."/>
            <person name="Du Q."/>
            <person name="Sun Z."/>
        </authorList>
    </citation>
    <scope>NUCLEOTIDE SEQUENCE [LARGE SCALE GENOMIC DNA]</scope>
    <source>
        <strain evidence="3 4">D1-5</strain>
    </source>
</reference>
<feature type="compositionally biased region" description="Acidic residues" evidence="1">
    <location>
        <begin position="638"/>
        <end position="650"/>
    </location>
</feature>
<feature type="region of interest" description="Disordered" evidence="1">
    <location>
        <begin position="321"/>
        <end position="691"/>
    </location>
</feature>
<evidence type="ECO:0000313" key="4">
    <source>
        <dbReference type="Proteomes" id="UP000030106"/>
    </source>
</evidence>
<accession>A0A0A2VSN4</accession>
<dbReference type="Pfam" id="PF10382">
    <property type="entry name" value="ZGRF1-like_N"/>
    <property type="match status" value="1"/>
</dbReference>
<dbReference type="Proteomes" id="UP000030106">
    <property type="component" value="Unassembled WGS sequence"/>
</dbReference>
<feature type="compositionally biased region" description="Basic and acidic residues" evidence="1">
    <location>
        <begin position="466"/>
        <end position="475"/>
    </location>
</feature>
<evidence type="ECO:0000256" key="1">
    <source>
        <dbReference type="SAM" id="MobiDB-lite"/>
    </source>
</evidence>